<evidence type="ECO:0000256" key="2">
    <source>
        <dbReference type="ARBA" id="ARBA00022475"/>
    </source>
</evidence>
<dbReference type="InterPro" id="IPR004960">
    <property type="entry name" value="LipA_acyltrans"/>
</dbReference>
<organism evidence="7">
    <name type="scientific">Candidatus Nitricoxidivorans perseverans</name>
    <dbReference type="NCBI Taxonomy" id="2975601"/>
    <lineage>
        <taxon>Bacteria</taxon>
        <taxon>Pseudomonadati</taxon>
        <taxon>Pseudomonadota</taxon>
        <taxon>Betaproteobacteria</taxon>
        <taxon>Nitrosomonadales</taxon>
        <taxon>Sterolibacteriaceae</taxon>
        <taxon>Candidatus Nitricoxidivorans</taxon>
    </lineage>
</organism>
<dbReference type="GO" id="GO:0009247">
    <property type="term" value="P:glycolipid biosynthetic process"/>
    <property type="evidence" value="ECO:0007669"/>
    <property type="project" value="UniProtKB-ARBA"/>
</dbReference>
<dbReference type="GO" id="GO:0005886">
    <property type="term" value="C:plasma membrane"/>
    <property type="evidence" value="ECO:0007669"/>
    <property type="project" value="UniProtKB-SubCell"/>
</dbReference>
<dbReference type="CDD" id="cd07984">
    <property type="entry name" value="LPLAT_LABLAT-like"/>
    <property type="match status" value="1"/>
</dbReference>
<keyword evidence="4" id="KW-0808">Transferase</keyword>
<accession>A0AA49IY42</accession>
<dbReference type="PIRSF" id="PIRSF026649">
    <property type="entry name" value="MsbB"/>
    <property type="match status" value="1"/>
</dbReference>
<protein>
    <submittedName>
        <fullName evidence="7">Lipid A biosynthesis acyltransferase</fullName>
    </submittedName>
</protein>
<keyword evidence="2" id="KW-1003">Cell membrane</keyword>
<name>A0AA49IY42_9PROT</name>
<evidence type="ECO:0000256" key="6">
    <source>
        <dbReference type="ARBA" id="ARBA00023315"/>
    </source>
</evidence>
<keyword evidence="5" id="KW-0472">Membrane</keyword>
<evidence type="ECO:0000256" key="5">
    <source>
        <dbReference type="ARBA" id="ARBA00023136"/>
    </source>
</evidence>
<evidence type="ECO:0000256" key="3">
    <source>
        <dbReference type="ARBA" id="ARBA00022519"/>
    </source>
</evidence>
<dbReference type="KEGG" id="npv:OHM77_11365"/>
<dbReference type="AlphaFoldDB" id="A0AA49IY42"/>
<dbReference type="Proteomes" id="UP001234916">
    <property type="component" value="Chromosome"/>
</dbReference>
<evidence type="ECO:0000313" key="7">
    <source>
        <dbReference type="EMBL" id="WIM05279.1"/>
    </source>
</evidence>
<dbReference type="PANTHER" id="PTHR30606:SF9">
    <property type="entry name" value="LIPID A BIOSYNTHESIS LAUROYLTRANSFERASE"/>
    <property type="match status" value="1"/>
</dbReference>
<keyword evidence="6 7" id="KW-0012">Acyltransferase</keyword>
<reference evidence="7" key="1">
    <citation type="journal article" date="2023" name="Nat. Microbiol.">
        <title>Enrichment and characterization of a nitric oxide-reducing microbial community in a continuous bioreactor.</title>
        <authorList>
            <person name="Garrido-Amador P."/>
            <person name="Stortenbeker N."/>
            <person name="Wessels H.J.C.T."/>
            <person name="Speth D.R."/>
            <person name="Garcia-Heredia I."/>
            <person name="Kartal B."/>
        </authorList>
    </citation>
    <scope>NUCLEOTIDE SEQUENCE</scope>
    <source>
        <strain evidence="7">MAG1</strain>
    </source>
</reference>
<sequence>MTRLALILMWLLHWLPLPALAALGRLFGRLLFRFGHERRHVALTNLGLCFTGMSEAEKSVLARRHFEAFGRSFLERGLLWWAPASRIRRLARIEGLERLAALRDRPVILLVPHFVGLDMGWTRLTLELDMVSIYANQKNLLFNSALLLGRTRFGDSLLLSRQEGTRKAIRAMKAGRPFYYLPDMDYGQRDTLFAPFFGVPAATITGLSRLARMSGAAVVPVVTRMEAADGYVVSIGEPWADYPGESIEADTRRMNAFVEAEVLKMPEQYFWLHKRFKTRPPGEKAVY</sequence>
<dbReference type="PANTHER" id="PTHR30606">
    <property type="entry name" value="LIPID A BIOSYNTHESIS LAUROYL ACYLTRANSFERASE"/>
    <property type="match status" value="1"/>
</dbReference>
<comment type="subcellular location">
    <subcellularLocation>
        <location evidence="1">Cell inner membrane</location>
    </subcellularLocation>
</comment>
<evidence type="ECO:0000256" key="4">
    <source>
        <dbReference type="ARBA" id="ARBA00022679"/>
    </source>
</evidence>
<gene>
    <name evidence="7" type="ORF">OHM77_11365</name>
</gene>
<evidence type="ECO:0000256" key="1">
    <source>
        <dbReference type="ARBA" id="ARBA00004533"/>
    </source>
</evidence>
<dbReference type="GO" id="GO:0016746">
    <property type="term" value="F:acyltransferase activity"/>
    <property type="evidence" value="ECO:0007669"/>
    <property type="project" value="UniProtKB-KW"/>
</dbReference>
<keyword evidence="3" id="KW-0997">Cell inner membrane</keyword>
<dbReference type="Pfam" id="PF03279">
    <property type="entry name" value="Lip_A_acyltrans"/>
    <property type="match status" value="1"/>
</dbReference>
<proteinExistence type="predicted"/>
<dbReference type="EMBL" id="CP107246">
    <property type="protein sequence ID" value="WIM05279.1"/>
    <property type="molecule type" value="Genomic_DNA"/>
</dbReference>